<dbReference type="RefSeq" id="WP_118149690.1">
    <property type="nucleotide sequence ID" value="NZ_QWEY01000001.1"/>
</dbReference>
<dbReference type="OrthoDB" id="7375296at2"/>
<feature type="transmembrane region" description="Helical" evidence="2">
    <location>
        <begin position="98"/>
        <end position="117"/>
    </location>
</feature>
<gene>
    <name evidence="3" type="ORF">D1012_02265</name>
</gene>
<comment type="caution">
    <text evidence="3">The sequence shown here is derived from an EMBL/GenBank/DDBJ whole genome shotgun (WGS) entry which is preliminary data.</text>
</comment>
<name>A0A411Z7C4_9RHOB</name>
<feature type="transmembrane region" description="Helical" evidence="2">
    <location>
        <begin position="60"/>
        <end position="77"/>
    </location>
</feature>
<proteinExistence type="predicted"/>
<sequence length="291" mass="31760">MAQRFGGKFSPGTPDPKGDLPPAHPFDGKQPLKGAGRARFMGIAALVFLPAAFTGSPRQLMFGLGATALLLAAAFLTREGLKAHAAYDQRKVARRPAFPRKIFGSVLTGAALVVGGLMNHDGLLYPLLFGVAGAALHFNTFGADPLRDKGAEGIDTFQTDRVARAVDEAEKHLTAMRDAILRANDRQLEGRVDRFTAAARQLFRTVEEDPRDLTAARKYLSVYLMGARDATVKFADLYARSRDAQARGDYLALLDDLETTFADRSRRLLSDNRSDLDVEISVLRDRLKAEA</sequence>
<keyword evidence="4" id="KW-1185">Reference proteome</keyword>
<feature type="transmembrane region" description="Helical" evidence="2">
    <location>
        <begin position="38"/>
        <end position="54"/>
    </location>
</feature>
<protein>
    <recommendedName>
        <fullName evidence="5">5-bromo-4-chloroindolyl phosphate hydrolysis protein</fullName>
    </recommendedName>
</protein>
<dbReference type="InterPro" id="IPR018770">
    <property type="entry name" value="ChloroindolylP_hydrolase"/>
</dbReference>
<organism evidence="3 4">
    <name type="scientific">Pseudotabrizicola alkalilacus</name>
    <dbReference type="NCBI Taxonomy" id="2305252"/>
    <lineage>
        <taxon>Bacteria</taxon>
        <taxon>Pseudomonadati</taxon>
        <taxon>Pseudomonadota</taxon>
        <taxon>Alphaproteobacteria</taxon>
        <taxon>Rhodobacterales</taxon>
        <taxon>Paracoccaceae</taxon>
        <taxon>Pseudotabrizicola</taxon>
    </lineage>
</organism>
<evidence type="ECO:0008006" key="5">
    <source>
        <dbReference type="Google" id="ProtNLM"/>
    </source>
</evidence>
<keyword evidence="2" id="KW-1133">Transmembrane helix</keyword>
<dbReference type="Pfam" id="PF10112">
    <property type="entry name" value="Halogen_Hydrol"/>
    <property type="match status" value="1"/>
</dbReference>
<evidence type="ECO:0000313" key="4">
    <source>
        <dbReference type="Proteomes" id="UP000284547"/>
    </source>
</evidence>
<evidence type="ECO:0000313" key="3">
    <source>
        <dbReference type="EMBL" id="RGP38959.1"/>
    </source>
</evidence>
<accession>A0A411Z7C4</accession>
<feature type="region of interest" description="Disordered" evidence="1">
    <location>
        <begin position="1"/>
        <end position="28"/>
    </location>
</feature>
<keyword evidence="2" id="KW-0812">Transmembrane</keyword>
<keyword evidence="2" id="KW-0472">Membrane</keyword>
<evidence type="ECO:0000256" key="2">
    <source>
        <dbReference type="SAM" id="Phobius"/>
    </source>
</evidence>
<evidence type="ECO:0000256" key="1">
    <source>
        <dbReference type="SAM" id="MobiDB-lite"/>
    </source>
</evidence>
<reference evidence="3 4" key="1">
    <citation type="submission" date="2018-08" db="EMBL/GenBank/DDBJ databases">
        <title>Flavobacterium tibetense sp. nov., isolated from a wetland YonghuCo on Tibetan Plateau.</title>
        <authorList>
            <person name="Phurbu D."/>
            <person name="Lu H."/>
            <person name="Xing P."/>
        </authorList>
    </citation>
    <scope>NUCLEOTIDE SEQUENCE [LARGE SCALE GENOMIC DNA]</scope>
    <source>
        <strain evidence="3 4">DJC</strain>
    </source>
</reference>
<dbReference type="AlphaFoldDB" id="A0A411Z7C4"/>
<dbReference type="EMBL" id="QWEY01000001">
    <property type="protein sequence ID" value="RGP38959.1"/>
    <property type="molecule type" value="Genomic_DNA"/>
</dbReference>
<dbReference type="Proteomes" id="UP000284547">
    <property type="component" value="Unassembled WGS sequence"/>
</dbReference>